<evidence type="ECO:0000313" key="4">
    <source>
        <dbReference type="Proteomes" id="UP000033945"/>
    </source>
</evidence>
<dbReference type="CDD" id="cd02440">
    <property type="entry name" value="AdoMet_MTases"/>
    <property type="match status" value="1"/>
</dbReference>
<dbReference type="InterPro" id="IPR029063">
    <property type="entry name" value="SAM-dependent_MTases_sf"/>
</dbReference>
<dbReference type="AlphaFoldDB" id="A0A0G1IUK7"/>
<dbReference type="SUPFAM" id="SSF53335">
    <property type="entry name" value="S-adenosyl-L-methionine-dependent methyltransferases"/>
    <property type="match status" value="1"/>
</dbReference>
<feature type="transmembrane region" description="Helical" evidence="1">
    <location>
        <begin position="35"/>
        <end position="56"/>
    </location>
</feature>
<evidence type="ECO:0000313" key="3">
    <source>
        <dbReference type="EMBL" id="KKT62790.1"/>
    </source>
</evidence>
<protein>
    <recommendedName>
        <fullName evidence="2">Methyltransferase domain-containing protein</fullName>
    </recommendedName>
</protein>
<name>A0A0G1IUK7_9BACT</name>
<dbReference type="Pfam" id="PF13847">
    <property type="entry name" value="Methyltransf_31"/>
    <property type="match status" value="1"/>
</dbReference>
<dbReference type="Gene3D" id="3.40.50.150">
    <property type="entry name" value="Vaccinia Virus protein VP39"/>
    <property type="match status" value="1"/>
</dbReference>
<proteinExistence type="predicted"/>
<dbReference type="PANTHER" id="PTHR43591">
    <property type="entry name" value="METHYLTRANSFERASE"/>
    <property type="match status" value="1"/>
</dbReference>
<organism evidence="3 4">
    <name type="scientific">Candidatus Giovannonibacteria bacterium GW2011_GWA2_44_26</name>
    <dbReference type="NCBI Taxonomy" id="1618648"/>
    <lineage>
        <taxon>Bacteria</taxon>
        <taxon>Candidatus Giovannoniibacteriota</taxon>
    </lineage>
</organism>
<dbReference type="InterPro" id="IPR025714">
    <property type="entry name" value="Methyltranfer_dom"/>
</dbReference>
<accession>A0A0G1IUK7</accession>
<gene>
    <name evidence="3" type="ORF">UW55_C0009G0021</name>
</gene>
<dbReference type="Proteomes" id="UP000033945">
    <property type="component" value="Unassembled WGS sequence"/>
</dbReference>
<comment type="caution">
    <text evidence="3">The sequence shown here is derived from an EMBL/GenBank/DDBJ whole genome shotgun (WGS) entry which is preliminary data.</text>
</comment>
<evidence type="ECO:0000259" key="2">
    <source>
        <dbReference type="Pfam" id="PF13847"/>
    </source>
</evidence>
<keyword evidence="1" id="KW-0472">Membrane</keyword>
<sequence>MLKKINFRISKIKIMKIVIPPIFDSKSKYNFLPSYIFQNITLNVGAFNYFVVRLFLGILKILVKIRLQAITIASHAQYKRFLPQEVVDNVYTREAENYEWKHHRTTNFRDTWWRRIAAFYILNLARERSWNKIKILDLGTGIGLSLEEAFKIFKDTSLEVEAVGLDYNTSMLEQANKVTLPRMARNGLLENNKKEILFVRGDARNLRGIEEKKNGFSYFNNGEFDFITLVCGAGGIHLPLEAFIEQLNVLKDGGYLIVIDIHRPLFHLNEHWPRLLRFFDTNLFQYLGWKEITMPLVLRDLWGWLDPTPLFYLLPLTTDIKNSTGFAINYFEVISEKWWFNLPVITTGRLILKKKKYSQDELFNRVKVQNELFNSLK</sequence>
<reference evidence="3 4" key="1">
    <citation type="journal article" date="2015" name="Nature">
        <title>rRNA introns, odd ribosomes, and small enigmatic genomes across a large radiation of phyla.</title>
        <authorList>
            <person name="Brown C.T."/>
            <person name="Hug L.A."/>
            <person name="Thomas B.C."/>
            <person name="Sharon I."/>
            <person name="Castelle C.J."/>
            <person name="Singh A."/>
            <person name="Wilkins M.J."/>
            <person name="Williams K.H."/>
            <person name="Banfield J.F."/>
        </authorList>
    </citation>
    <scope>NUCLEOTIDE SEQUENCE [LARGE SCALE GENOMIC DNA]</scope>
</reference>
<keyword evidence="1" id="KW-0812">Transmembrane</keyword>
<feature type="domain" description="Methyltransferase" evidence="2">
    <location>
        <begin position="132"/>
        <end position="270"/>
    </location>
</feature>
<dbReference type="EMBL" id="LCIT01000009">
    <property type="protein sequence ID" value="KKT62790.1"/>
    <property type="molecule type" value="Genomic_DNA"/>
</dbReference>
<evidence type="ECO:0000256" key="1">
    <source>
        <dbReference type="SAM" id="Phobius"/>
    </source>
</evidence>
<keyword evidence="1" id="KW-1133">Transmembrane helix</keyword>